<dbReference type="InterPro" id="IPR009057">
    <property type="entry name" value="Homeodomain-like_sf"/>
</dbReference>
<dbReference type="Pfam" id="PF00440">
    <property type="entry name" value="TetR_N"/>
    <property type="match status" value="1"/>
</dbReference>
<feature type="DNA-binding region" description="H-T-H motif" evidence="4">
    <location>
        <begin position="55"/>
        <end position="74"/>
    </location>
</feature>
<dbReference type="GO" id="GO:0000976">
    <property type="term" value="F:transcription cis-regulatory region binding"/>
    <property type="evidence" value="ECO:0007669"/>
    <property type="project" value="TreeGrafter"/>
</dbReference>
<dbReference type="RefSeq" id="WP_128410133.1">
    <property type="nucleotide sequence ID" value="NZ_SBHX01000017.1"/>
</dbReference>
<evidence type="ECO:0000256" key="3">
    <source>
        <dbReference type="ARBA" id="ARBA00023163"/>
    </source>
</evidence>
<evidence type="ECO:0000313" key="7">
    <source>
        <dbReference type="Proteomes" id="UP000283817"/>
    </source>
</evidence>
<evidence type="ECO:0000313" key="6">
    <source>
        <dbReference type="EMBL" id="RWX34198.1"/>
    </source>
</evidence>
<dbReference type="PRINTS" id="PR00455">
    <property type="entry name" value="HTHTETR"/>
</dbReference>
<dbReference type="Proteomes" id="UP000283817">
    <property type="component" value="Unassembled WGS sequence"/>
</dbReference>
<sequence>MTTKLKSRAAKEEQLQVITKRRGGRPTKEHAAAMSDQLLDGARSSFARKGIANASLEEIAAELGVSKHTIYRRYPNKSALLEAVVKRDLDRFRVALSVAATEKNDALDALHSVALRYFLFGTDREYSAFYLSLLAEAVVSAPLRQRLADWSSIALEPFRDAIVLAQDADAIRPGDAWSICGILVDLLEGANNRVRLGVPDFADDADRRTLFDERWNFFLAAMGEH</sequence>
<evidence type="ECO:0000259" key="5">
    <source>
        <dbReference type="PROSITE" id="PS50977"/>
    </source>
</evidence>
<dbReference type="InterPro" id="IPR050109">
    <property type="entry name" value="HTH-type_TetR-like_transc_reg"/>
</dbReference>
<comment type="caution">
    <text evidence="6">The sequence shown here is derived from an EMBL/GenBank/DDBJ whole genome shotgun (WGS) entry which is preliminary data.</text>
</comment>
<dbReference type="AlphaFoldDB" id="A0A444I7K2"/>
<evidence type="ECO:0000256" key="2">
    <source>
        <dbReference type="ARBA" id="ARBA00023125"/>
    </source>
</evidence>
<dbReference type="SUPFAM" id="SSF46689">
    <property type="entry name" value="Homeodomain-like"/>
    <property type="match status" value="1"/>
</dbReference>
<protein>
    <submittedName>
        <fullName evidence="6">TetR/AcrR family transcriptional regulator</fullName>
    </submittedName>
</protein>
<name>A0A444I7K2_RHILE</name>
<dbReference type="Gene3D" id="1.10.357.10">
    <property type="entry name" value="Tetracycline Repressor, domain 2"/>
    <property type="match status" value="1"/>
</dbReference>
<keyword evidence="1" id="KW-0805">Transcription regulation</keyword>
<dbReference type="PANTHER" id="PTHR30055:SF234">
    <property type="entry name" value="HTH-TYPE TRANSCRIPTIONAL REGULATOR BETI"/>
    <property type="match status" value="1"/>
</dbReference>
<dbReference type="GO" id="GO:0003700">
    <property type="term" value="F:DNA-binding transcription factor activity"/>
    <property type="evidence" value="ECO:0007669"/>
    <property type="project" value="TreeGrafter"/>
</dbReference>
<evidence type="ECO:0000256" key="1">
    <source>
        <dbReference type="ARBA" id="ARBA00023015"/>
    </source>
</evidence>
<gene>
    <name evidence="6" type="ORF">EHI47_07305</name>
</gene>
<organism evidence="6 7">
    <name type="scientific">Rhizobium leguminosarum</name>
    <dbReference type="NCBI Taxonomy" id="384"/>
    <lineage>
        <taxon>Bacteria</taxon>
        <taxon>Pseudomonadati</taxon>
        <taxon>Pseudomonadota</taxon>
        <taxon>Alphaproteobacteria</taxon>
        <taxon>Hyphomicrobiales</taxon>
        <taxon>Rhizobiaceae</taxon>
        <taxon>Rhizobium/Agrobacterium group</taxon>
        <taxon>Rhizobium</taxon>
    </lineage>
</organism>
<reference evidence="6 7" key="1">
    <citation type="submission" date="2019-01" db="EMBL/GenBank/DDBJ databases">
        <title>RHIZO-ID as a novel technology for direct rhizobia identification.</title>
        <authorList>
            <person name="De Meyer S.E."/>
        </authorList>
    </citation>
    <scope>NUCLEOTIDE SEQUENCE [LARGE SCALE GENOMIC DNA]</scope>
    <source>
        <strain evidence="6 7">WSM448</strain>
    </source>
</reference>
<evidence type="ECO:0000256" key="4">
    <source>
        <dbReference type="PROSITE-ProRule" id="PRU00335"/>
    </source>
</evidence>
<dbReference type="InterPro" id="IPR001647">
    <property type="entry name" value="HTH_TetR"/>
</dbReference>
<dbReference type="InterPro" id="IPR036271">
    <property type="entry name" value="Tet_transcr_reg_TetR-rel_C_sf"/>
</dbReference>
<dbReference type="PANTHER" id="PTHR30055">
    <property type="entry name" value="HTH-TYPE TRANSCRIPTIONAL REGULATOR RUTR"/>
    <property type="match status" value="1"/>
</dbReference>
<dbReference type="SUPFAM" id="SSF48498">
    <property type="entry name" value="Tetracyclin repressor-like, C-terminal domain"/>
    <property type="match status" value="1"/>
</dbReference>
<proteinExistence type="predicted"/>
<dbReference type="PROSITE" id="PS50977">
    <property type="entry name" value="HTH_TETR_2"/>
    <property type="match status" value="1"/>
</dbReference>
<accession>A0A444I7K2</accession>
<keyword evidence="3" id="KW-0804">Transcription</keyword>
<feature type="domain" description="HTH tetR-type" evidence="5">
    <location>
        <begin position="32"/>
        <end position="92"/>
    </location>
</feature>
<keyword evidence="2 4" id="KW-0238">DNA-binding</keyword>
<dbReference type="EMBL" id="SBHX01000017">
    <property type="protein sequence ID" value="RWX34198.1"/>
    <property type="molecule type" value="Genomic_DNA"/>
</dbReference>